<evidence type="ECO:0000313" key="2">
    <source>
        <dbReference type="EMBL" id="MDS9468342.1"/>
    </source>
</evidence>
<evidence type="ECO:0000313" key="3">
    <source>
        <dbReference type="Proteomes" id="UP001269144"/>
    </source>
</evidence>
<proteinExistence type="predicted"/>
<gene>
    <name evidence="2" type="ORF">RGQ15_12270</name>
</gene>
<organism evidence="2 3">
    <name type="scientific">Paracoccus aurantius</name>
    <dbReference type="NCBI Taxonomy" id="3073814"/>
    <lineage>
        <taxon>Bacteria</taxon>
        <taxon>Pseudomonadati</taxon>
        <taxon>Pseudomonadota</taxon>
        <taxon>Alphaproteobacteria</taxon>
        <taxon>Rhodobacterales</taxon>
        <taxon>Paracoccaceae</taxon>
        <taxon>Paracoccus</taxon>
    </lineage>
</organism>
<feature type="transmembrane region" description="Helical" evidence="1">
    <location>
        <begin position="61"/>
        <end position="88"/>
    </location>
</feature>
<sequence>MIETARRKRLAGRGLFIVLFLAILFLRLMPLNPGQVVWPGPDISLCLTLAWVLRRPDHAPVLIIALLFLIEDIMLFRPLGLWTAIVVMGSEAARSRELRWRELPFMVEWLRVAMLMAMLMLGYRIVLAVFFLPMPPLGQVILQFIATTAAYPIVVGLLRWPLGLRRGLSEADTRYR</sequence>
<protein>
    <submittedName>
        <fullName evidence="2">Rod shape-determining protein MreD</fullName>
    </submittedName>
</protein>
<keyword evidence="1" id="KW-1133">Transmembrane helix</keyword>
<feature type="transmembrane region" description="Helical" evidence="1">
    <location>
        <begin position="140"/>
        <end position="158"/>
    </location>
</feature>
<feature type="transmembrane region" description="Helical" evidence="1">
    <location>
        <begin position="12"/>
        <end position="29"/>
    </location>
</feature>
<dbReference type="RefSeq" id="WP_311160532.1">
    <property type="nucleotide sequence ID" value="NZ_JAVQLW010000001.1"/>
</dbReference>
<keyword evidence="3" id="KW-1185">Reference proteome</keyword>
<comment type="caution">
    <text evidence="2">The sequence shown here is derived from an EMBL/GenBank/DDBJ whole genome shotgun (WGS) entry which is preliminary data.</text>
</comment>
<keyword evidence="1" id="KW-0812">Transmembrane</keyword>
<dbReference type="EMBL" id="JAVQLW010000001">
    <property type="protein sequence ID" value="MDS9468342.1"/>
    <property type="molecule type" value="Genomic_DNA"/>
</dbReference>
<reference evidence="3" key="1">
    <citation type="submission" date="2023-07" db="EMBL/GenBank/DDBJ databases">
        <title>Paracoccus sp. MBLB3053 whole genome sequence.</title>
        <authorList>
            <person name="Hwang C.Y."/>
            <person name="Cho E.-S."/>
            <person name="Seo M.-J."/>
        </authorList>
    </citation>
    <scope>NUCLEOTIDE SEQUENCE [LARGE SCALE GENOMIC DNA]</scope>
    <source>
        <strain evidence="3">MBLB3053</strain>
    </source>
</reference>
<feature type="transmembrane region" description="Helical" evidence="1">
    <location>
        <begin position="109"/>
        <end position="134"/>
    </location>
</feature>
<dbReference type="Proteomes" id="UP001269144">
    <property type="component" value="Unassembled WGS sequence"/>
</dbReference>
<evidence type="ECO:0000256" key="1">
    <source>
        <dbReference type="SAM" id="Phobius"/>
    </source>
</evidence>
<name>A0ABU2HTG4_9RHOB</name>
<keyword evidence="1" id="KW-0472">Membrane</keyword>
<accession>A0ABU2HTG4</accession>